<evidence type="ECO:0000256" key="1">
    <source>
        <dbReference type="SAM" id="MobiDB-lite"/>
    </source>
</evidence>
<dbReference type="GO" id="GO:0003677">
    <property type="term" value="F:DNA binding"/>
    <property type="evidence" value="ECO:0007669"/>
    <property type="project" value="InterPro"/>
</dbReference>
<dbReference type="InterPro" id="IPR027417">
    <property type="entry name" value="P-loop_NTPase"/>
</dbReference>
<dbReference type="SUPFAM" id="SSF57783">
    <property type="entry name" value="Zinc beta-ribbon"/>
    <property type="match status" value="1"/>
</dbReference>
<proteinExistence type="predicted"/>
<dbReference type="InterPro" id="IPR007936">
    <property type="entry name" value="VapE-like_dom"/>
</dbReference>
<feature type="domain" description="Zinc finger CHC2-type" evidence="2">
    <location>
        <begin position="34"/>
        <end position="91"/>
    </location>
</feature>
<gene>
    <name evidence="3" type="ORF">H0S73_25095</name>
</gene>
<dbReference type="Pfam" id="PF01807">
    <property type="entry name" value="Zn_ribbon_DnaG"/>
    <property type="match status" value="1"/>
</dbReference>
<feature type="region of interest" description="Disordered" evidence="1">
    <location>
        <begin position="124"/>
        <end position="148"/>
    </location>
</feature>
<dbReference type="Proteomes" id="UP000572984">
    <property type="component" value="Unassembled WGS sequence"/>
</dbReference>
<dbReference type="AlphaFoldDB" id="A0A838BUZ2"/>
<dbReference type="GO" id="GO:0008270">
    <property type="term" value="F:zinc ion binding"/>
    <property type="evidence" value="ECO:0007669"/>
    <property type="project" value="InterPro"/>
</dbReference>
<feature type="region of interest" description="Disordered" evidence="1">
    <location>
        <begin position="358"/>
        <end position="407"/>
    </location>
</feature>
<accession>A0A838BUZ2</accession>
<name>A0A838BUZ2_9HYPH</name>
<keyword evidence="4" id="KW-1185">Reference proteome</keyword>
<evidence type="ECO:0000259" key="2">
    <source>
        <dbReference type="SMART" id="SM00400"/>
    </source>
</evidence>
<dbReference type="SMART" id="SM00400">
    <property type="entry name" value="ZnF_CHCC"/>
    <property type="match status" value="1"/>
</dbReference>
<reference evidence="3 4" key="1">
    <citation type="submission" date="2020-07" db="EMBL/GenBank/DDBJ databases">
        <title>Draft genome and description of Microvirga mediterraneensis Marseille-Q2068 sp. nov.</title>
        <authorList>
            <person name="Boxberger M."/>
        </authorList>
    </citation>
    <scope>NUCLEOTIDE SEQUENCE [LARGE SCALE GENOMIC DNA]</scope>
    <source>
        <strain evidence="3 4">Marseille-Q2068</strain>
    </source>
</reference>
<protein>
    <recommendedName>
        <fullName evidence="2">Zinc finger CHC2-type domain-containing protein</fullName>
    </recommendedName>
</protein>
<evidence type="ECO:0000313" key="3">
    <source>
        <dbReference type="EMBL" id="MBA1159357.1"/>
    </source>
</evidence>
<dbReference type="Pfam" id="PF05272">
    <property type="entry name" value="VapE-like_dom"/>
    <property type="match status" value="1"/>
</dbReference>
<dbReference type="GO" id="GO:0006260">
    <property type="term" value="P:DNA replication"/>
    <property type="evidence" value="ECO:0007669"/>
    <property type="project" value="InterPro"/>
</dbReference>
<dbReference type="InterPro" id="IPR002694">
    <property type="entry name" value="Znf_CHC2"/>
</dbReference>
<feature type="compositionally biased region" description="Polar residues" evidence="1">
    <location>
        <begin position="375"/>
        <end position="386"/>
    </location>
</feature>
<organism evidence="3 4">
    <name type="scientific">Microvirga mediterraneensis</name>
    <dbReference type="NCBI Taxonomy" id="2754695"/>
    <lineage>
        <taxon>Bacteria</taxon>
        <taxon>Pseudomonadati</taxon>
        <taxon>Pseudomonadota</taxon>
        <taxon>Alphaproteobacteria</taxon>
        <taxon>Hyphomicrobiales</taxon>
        <taxon>Methylobacteriaceae</taxon>
        <taxon>Microvirga</taxon>
    </lineage>
</organism>
<dbReference type="EMBL" id="JACDXJ010000004">
    <property type="protein sequence ID" value="MBA1159357.1"/>
    <property type="molecule type" value="Genomic_DNA"/>
</dbReference>
<dbReference type="InterPro" id="IPR036977">
    <property type="entry name" value="DNA_primase_Znf_CHC2"/>
</dbReference>
<dbReference type="SUPFAM" id="SSF52540">
    <property type="entry name" value="P-loop containing nucleoside triphosphate hydrolases"/>
    <property type="match status" value="1"/>
</dbReference>
<evidence type="ECO:0000313" key="4">
    <source>
        <dbReference type="Proteomes" id="UP000572984"/>
    </source>
</evidence>
<dbReference type="GO" id="GO:0003899">
    <property type="term" value="F:DNA-directed RNA polymerase activity"/>
    <property type="evidence" value="ECO:0007669"/>
    <property type="project" value="InterPro"/>
</dbReference>
<dbReference type="RefSeq" id="WP_181054946.1">
    <property type="nucleotide sequence ID" value="NZ_JACDXJ010000004.1"/>
</dbReference>
<dbReference type="PANTHER" id="PTHR34985:SF1">
    <property type="entry name" value="SLR0554 PROTEIN"/>
    <property type="match status" value="1"/>
</dbReference>
<sequence length="847" mass="94542">MAEKFDTEQIKRDNPLSDYLPRRGFNLKRDGREWKCLCPFHAETDASFTIFQSREGFQKYQCFPCGAFGNVIDFVQEYDGVTFPEACEILGGTREAPVRERAPLPTVEAFDPYAGFEILDPPADAATFTPGKRTPQLRNPKRESDDRPKFVTYTPTLVHPYRTADGSLVGYVLRVDLDATHKITPLLLWARKDEWQGWTHHPMPEPRQLYGLDRIAAAPSKQWLVVEGEKCADVATELLPALVAVSWQGGGKAPHRSDWSPAKGKSVVVWMDNDDEGERTVLGFWKADDWRPGVAELLLRAGAKSVKVIGRNHTKPKGWDVADAHIEDGWGADEILAYAKDKARVWTLSNIEGRKASLKNSGSVTAPPGPDSPAGESNPSPATSRPQMKVVAGGQAVTASARQPQPERVVVPGEVPQIKRYSTALAIDDTVELDLLQRYEMDDKGNPKKKSLHNYIAASRYHPHMKDVLAWDEFAGKMVLARRPPWIAGTGPWEQRAFDDDDARLAAAWFSRQLNLNPKEDECGKAMLTASKANRINPVRAYLESLQWDGVSRIQGEANICAPWLTEYMGVRDTVINRAFGTRWLVSAVARIIEAGCKVDTMLILEGGQGAGKSTALRILATIGHQSYFTDSVHDIVGKEAVQQIRGKWIIEFSELDAMSKHDFNAVKAVVSRQVDNIRVPYAKHAEDFPRACVFAGTVNPSGTGYLKDPTGARRFWPVTVARIDTERLAADKDQLWAEAVHLYRQGMQWHLTDDEVKMAQKVQAARQEQEPWAEAIDGIIKGKNKIVLNWIREGLGIQLVQWNSNGQSRVANYLRSIGWERTKKRFKGYNDGKPVNCFAIPGASDD</sequence>
<comment type="caution">
    <text evidence="3">The sequence shown here is derived from an EMBL/GenBank/DDBJ whole genome shotgun (WGS) entry which is preliminary data.</text>
</comment>
<dbReference type="PANTHER" id="PTHR34985">
    <property type="entry name" value="SLR0554 PROTEIN"/>
    <property type="match status" value="1"/>
</dbReference>
<dbReference type="Gene3D" id="3.90.580.10">
    <property type="entry name" value="Zinc finger, CHC2-type domain"/>
    <property type="match status" value="1"/>
</dbReference>